<keyword evidence="8 9" id="KW-0472">Membrane</keyword>
<evidence type="ECO:0000313" key="11">
    <source>
        <dbReference type="Proteomes" id="UP000079169"/>
    </source>
</evidence>
<dbReference type="GO" id="GO:0005886">
    <property type="term" value="C:plasma membrane"/>
    <property type="evidence" value="ECO:0007669"/>
    <property type="project" value="UniProtKB-SubCell"/>
</dbReference>
<comment type="subcellular location">
    <subcellularLocation>
        <location evidence="1">Cell membrane</location>
    </subcellularLocation>
    <subcellularLocation>
        <location evidence="9">Membrane</location>
        <topology evidence="9">Peripheral membrane protein</topology>
    </subcellularLocation>
</comment>
<dbReference type="GO" id="GO:0005765">
    <property type="term" value="C:lysosomal membrane"/>
    <property type="evidence" value="ECO:0007669"/>
    <property type="project" value="TreeGrafter"/>
</dbReference>
<comment type="similarity">
    <text evidence="2 9">Belongs to the PI3/PI4-kinase family. Type II PI4K subfamily.</text>
</comment>
<dbReference type="GO" id="GO:0007030">
    <property type="term" value="P:Golgi organization"/>
    <property type="evidence" value="ECO:0007669"/>
    <property type="project" value="TreeGrafter"/>
</dbReference>
<evidence type="ECO:0000256" key="2">
    <source>
        <dbReference type="ARBA" id="ARBA00008941"/>
    </source>
</evidence>
<dbReference type="GO" id="GO:0005768">
    <property type="term" value="C:endosome"/>
    <property type="evidence" value="ECO:0007669"/>
    <property type="project" value="TreeGrafter"/>
</dbReference>
<dbReference type="GO" id="GO:0005524">
    <property type="term" value="F:ATP binding"/>
    <property type="evidence" value="ECO:0007669"/>
    <property type="project" value="UniProtKB-UniRule"/>
</dbReference>
<dbReference type="PANTHER" id="PTHR12865">
    <property type="entry name" value="PHOSPHATIDYLINOSITOL 4-KINASE TYPE-II"/>
    <property type="match status" value="1"/>
</dbReference>
<dbReference type="GO" id="GO:0046854">
    <property type="term" value="P:phosphatidylinositol phosphate biosynthetic process"/>
    <property type="evidence" value="ECO:0007669"/>
    <property type="project" value="UniProtKB-UniRule"/>
</dbReference>
<keyword evidence="7 9" id="KW-0067">ATP-binding</keyword>
<dbReference type="GeneID" id="103509329"/>
<evidence type="ECO:0000313" key="12">
    <source>
        <dbReference type="RefSeq" id="XP_008472161.1"/>
    </source>
</evidence>
<sequence length="307" mass="35379">MHKLCCPCCFGRACLIPNQGYLSEAGASLVDQKLGLNIVPKTKEDKGFDRHLFEKQMSVMRGQILNLNQALKDGKSPVGSFQMFVDGYKDAEFWLRRFELEPLPAGLALSFQLQFERLVVGSFQMFVDGYKDAEFWLRRFDLEPLPAGLALSFQIQFERLVVLDYIIRNTDRGNDNWLIKYTQPDIQSNAPSGIERENEMQDATDWNVVDKADIRLAAIDNGLAFPFKHPDSWRAYPYHWAWLPQAKVPFSIETRDLVQPLLADMNFVQDLCNLTSKGRVGTTTKFRSFSDTFTQRFQNKSPFFTWC</sequence>
<keyword evidence="5 9" id="KW-0547">Nucleotide-binding</keyword>
<dbReference type="STRING" id="121845.A0A1S3D165"/>
<dbReference type="InterPro" id="IPR000403">
    <property type="entry name" value="PI3/4_kinase_cat_dom"/>
</dbReference>
<dbReference type="CTD" id="40670"/>
<protein>
    <recommendedName>
        <fullName evidence="9">Phosphatidylinositol 4-kinase type 2</fullName>
        <ecNumber evidence="9">2.7.1.67</ecNumber>
    </recommendedName>
</protein>
<evidence type="ECO:0000256" key="1">
    <source>
        <dbReference type="ARBA" id="ARBA00004236"/>
    </source>
</evidence>
<keyword evidence="3" id="KW-1003">Cell membrane</keyword>
<comment type="catalytic activity">
    <reaction evidence="9">
        <text>a 1,2-diacyl-sn-glycero-3-phospho-(1D-myo-inositol) + ATP = a 1,2-diacyl-sn-glycero-3-phospho-(1D-myo-inositol 4-phosphate) + ADP + H(+)</text>
        <dbReference type="Rhea" id="RHEA:19877"/>
        <dbReference type="ChEBI" id="CHEBI:15378"/>
        <dbReference type="ChEBI" id="CHEBI:30616"/>
        <dbReference type="ChEBI" id="CHEBI:57880"/>
        <dbReference type="ChEBI" id="CHEBI:58178"/>
        <dbReference type="ChEBI" id="CHEBI:456216"/>
        <dbReference type="EC" id="2.7.1.67"/>
    </reaction>
</comment>
<dbReference type="EC" id="2.7.1.67" evidence="9"/>
<dbReference type="KEGG" id="dci:103509329"/>
<evidence type="ECO:0000256" key="9">
    <source>
        <dbReference type="RuleBase" id="RU367084"/>
    </source>
</evidence>
<evidence type="ECO:0000259" key="10">
    <source>
        <dbReference type="PROSITE" id="PS50290"/>
    </source>
</evidence>
<name>A0A1S3D165_DIACI</name>
<dbReference type="PROSITE" id="PS50290">
    <property type="entry name" value="PI3_4_KINASE_3"/>
    <property type="match status" value="1"/>
</dbReference>
<keyword evidence="6 9" id="KW-0418">Kinase</keyword>
<keyword evidence="11" id="KW-1185">Reference proteome</keyword>
<accession>A0A1S3D165</accession>
<evidence type="ECO:0000256" key="8">
    <source>
        <dbReference type="ARBA" id="ARBA00023136"/>
    </source>
</evidence>
<dbReference type="RefSeq" id="XP_008472161.1">
    <property type="nucleotide sequence ID" value="XM_008473939.2"/>
</dbReference>
<reference evidence="12" key="1">
    <citation type="submission" date="2025-08" db="UniProtKB">
        <authorList>
            <consortium name="RefSeq"/>
        </authorList>
    </citation>
    <scope>IDENTIFICATION</scope>
</reference>
<dbReference type="AlphaFoldDB" id="A0A1S3D165"/>
<dbReference type="InterPro" id="IPR039756">
    <property type="entry name" value="Lsb6/PI4K2"/>
</dbReference>
<evidence type="ECO:0000256" key="4">
    <source>
        <dbReference type="ARBA" id="ARBA00022679"/>
    </source>
</evidence>
<gene>
    <name evidence="12" type="primary">LOC103509329</name>
</gene>
<evidence type="ECO:0000256" key="3">
    <source>
        <dbReference type="ARBA" id="ARBA00022475"/>
    </source>
</evidence>
<evidence type="ECO:0000256" key="5">
    <source>
        <dbReference type="ARBA" id="ARBA00022741"/>
    </source>
</evidence>
<dbReference type="Pfam" id="PF00454">
    <property type="entry name" value="PI3_PI4_kinase"/>
    <property type="match status" value="1"/>
</dbReference>
<organism evidence="11 12">
    <name type="scientific">Diaphorina citri</name>
    <name type="common">Asian citrus psyllid</name>
    <dbReference type="NCBI Taxonomy" id="121845"/>
    <lineage>
        <taxon>Eukaryota</taxon>
        <taxon>Metazoa</taxon>
        <taxon>Ecdysozoa</taxon>
        <taxon>Arthropoda</taxon>
        <taxon>Hexapoda</taxon>
        <taxon>Insecta</taxon>
        <taxon>Pterygota</taxon>
        <taxon>Neoptera</taxon>
        <taxon>Paraneoptera</taxon>
        <taxon>Hemiptera</taxon>
        <taxon>Sternorrhyncha</taxon>
        <taxon>Psylloidea</taxon>
        <taxon>Psyllidae</taxon>
        <taxon>Diaphorininae</taxon>
        <taxon>Diaphorina</taxon>
    </lineage>
</organism>
<dbReference type="GO" id="GO:0004430">
    <property type="term" value="F:1-phosphatidylinositol 4-kinase activity"/>
    <property type="evidence" value="ECO:0007669"/>
    <property type="project" value="UniProtKB-UniRule"/>
</dbReference>
<proteinExistence type="inferred from homology"/>
<dbReference type="PaxDb" id="121845-A0A1S3D165"/>
<dbReference type="PANTHER" id="PTHR12865:SF1">
    <property type="entry name" value="PHOSPHATIDYLINOSITOL 4-KINASE TYPE 2"/>
    <property type="match status" value="1"/>
</dbReference>
<dbReference type="Proteomes" id="UP000079169">
    <property type="component" value="Unplaced"/>
</dbReference>
<dbReference type="GO" id="GO:0005802">
    <property type="term" value="C:trans-Golgi network"/>
    <property type="evidence" value="ECO:0007669"/>
    <property type="project" value="TreeGrafter"/>
</dbReference>
<dbReference type="GO" id="GO:0007032">
    <property type="term" value="P:endosome organization"/>
    <property type="evidence" value="ECO:0007669"/>
    <property type="project" value="TreeGrafter"/>
</dbReference>
<evidence type="ECO:0000256" key="6">
    <source>
        <dbReference type="ARBA" id="ARBA00022777"/>
    </source>
</evidence>
<evidence type="ECO:0000256" key="7">
    <source>
        <dbReference type="ARBA" id="ARBA00022840"/>
    </source>
</evidence>
<dbReference type="OMA" id="EFWLRRF"/>
<keyword evidence="4 9" id="KW-0808">Transferase</keyword>
<feature type="domain" description="PI3K/PI4K catalytic" evidence="10">
    <location>
        <begin position="1"/>
        <end position="307"/>
    </location>
</feature>